<dbReference type="SMART" id="SM00066">
    <property type="entry name" value="GAL4"/>
    <property type="match status" value="1"/>
</dbReference>
<feature type="region of interest" description="Disordered" evidence="6">
    <location>
        <begin position="158"/>
        <end position="184"/>
    </location>
</feature>
<feature type="region of interest" description="Disordered" evidence="6">
    <location>
        <begin position="603"/>
        <end position="690"/>
    </location>
</feature>
<dbReference type="InterPro" id="IPR007219">
    <property type="entry name" value="XnlR_reg_dom"/>
</dbReference>
<sequence length="750" mass="82157">MPWCDETWKKKKSTLGITRTHLLFRRRAKVKKRNLSELEGRQFLYFCICPFWSAHPLFQTRAMPGRNMKRPAGSMSHPHVNSASDSVPAPATTPALELLACVICRDKKLRCGREGGACARCAKAGIECVYPESRRKVTVRRNNAQALEARLAQVEGMLRDTAKSKRPAETRAKPDASGDNTRDIQQDEIPSQAFDDLADDGFFPQQPESDMGLGLDDFPGHGGPSGFGSDLAADDNMFDAQLMGQGMFESTPPFEMIEDLHNWYFFNQQDIVPMLHQARYLQAFHSAPHMRPPMCLQYALWAVAANGHPRYQSYCDVFYRRARQYLEADELRGVGEHFITVPHAQAWIFVATYEARSLMLARAAMSCARAVRLCNLMGLHRLDDPEYEMQMMPTILPAQSWLELEERRRTFWAAFCVNSHVSIYSGWPGIIDTTTISTDLPCPEDAYERGREEQKMGKLPSLFTDGKMTYSPLCSAVGVCHIFNLILAHVNRARAGDGGGDLEHGAFWRRHREIDNLLLGGFMSLPACRSRPCAGASNHPHHRRRPGHLDWQLGGPMHVRLNLHASVICLHMAAIDRAEAHGLAADSTSSQWAVVASRSRGPGFVEDDGGGDGPASGATTAAAAAAAATPSTVPSGSFAQQSLSPPNGDHVGGKRRRLDARQGRSPQTAPDLTTTTAALPHRGSPSGSGCGGLGNLGSGLDAYCILDDGGLGWTEADMDALVREFVQVNQDAGDAEVASNGGQPWGAFNF</sequence>
<evidence type="ECO:0000256" key="5">
    <source>
        <dbReference type="ARBA" id="ARBA00023242"/>
    </source>
</evidence>
<dbReference type="VEuPathDB" id="FungiDB:GGTG_09471"/>
<dbReference type="CDD" id="cd12148">
    <property type="entry name" value="fungal_TF_MHR"/>
    <property type="match status" value="1"/>
</dbReference>
<dbReference type="GeneID" id="20349929"/>
<evidence type="ECO:0000259" key="7">
    <source>
        <dbReference type="PROSITE" id="PS50048"/>
    </source>
</evidence>
<dbReference type="GO" id="GO:0005634">
    <property type="term" value="C:nucleus"/>
    <property type="evidence" value="ECO:0007669"/>
    <property type="project" value="UniProtKB-SubCell"/>
</dbReference>
<proteinExistence type="predicted"/>
<reference evidence="9" key="5">
    <citation type="submission" date="2018-04" db="UniProtKB">
        <authorList>
            <consortium name="EnsemblFungi"/>
        </authorList>
    </citation>
    <scope>IDENTIFICATION</scope>
    <source>
        <strain evidence="9">R3-111a-1</strain>
    </source>
</reference>
<dbReference type="PANTHER" id="PTHR47338">
    <property type="entry name" value="ZN(II)2CYS6 TRANSCRIPTION FACTOR (EUROFUNG)-RELATED"/>
    <property type="match status" value="1"/>
</dbReference>
<dbReference type="EMBL" id="GL385399">
    <property type="protein sequence ID" value="EJT72611.1"/>
    <property type="molecule type" value="Genomic_DNA"/>
</dbReference>
<dbReference type="InterPro" id="IPR001138">
    <property type="entry name" value="Zn2Cys6_DnaBD"/>
</dbReference>
<evidence type="ECO:0000313" key="8">
    <source>
        <dbReference type="EMBL" id="EJT72611.1"/>
    </source>
</evidence>
<dbReference type="OrthoDB" id="4456959at2759"/>
<dbReference type="Pfam" id="PF04082">
    <property type="entry name" value="Fungal_trans"/>
    <property type="match status" value="1"/>
</dbReference>
<keyword evidence="5" id="KW-0539">Nucleus</keyword>
<dbReference type="GO" id="GO:0006351">
    <property type="term" value="P:DNA-templated transcription"/>
    <property type="evidence" value="ECO:0007669"/>
    <property type="project" value="InterPro"/>
</dbReference>
<dbReference type="InterPro" id="IPR050815">
    <property type="entry name" value="TF_fung"/>
</dbReference>
<accession>J3P7I0</accession>
<dbReference type="GO" id="GO:0003677">
    <property type="term" value="F:DNA binding"/>
    <property type="evidence" value="ECO:0007669"/>
    <property type="project" value="InterPro"/>
</dbReference>
<evidence type="ECO:0000313" key="9">
    <source>
        <dbReference type="EnsemblFungi" id="EJT72611"/>
    </source>
</evidence>
<evidence type="ECO:0000313" key="10">
    <source>
        <dbReference type="Proteomes" id="UP000006039"/>
    </source>
</evidence>
<reference evidence="9" key="4">
    <citation type="journal article" date="2015" name="G3 (Bethesda)">
        <title>Genome sequences of three phytopathogenic species of the Magnaporthaceae family of fungi.</title>
        <authorList>
            <person name="Okagaki L.H."/>
            <person name="Nunes C.C."/>
            <person name="Sailsbery J."/>
            <person name="Clay B."/>
            <person name="Brown D."/>
            <person name="John T."/>
            <person name="Oh Y."/>
            <person name="Young N."/>
            <person name="Fitzgerald M."/>
            <person name="Haas B.J."/>
            <person name="Zeng Q."/>
            <person name="Young S."/>
            <person name="Adiconis X."/>
            <person name="Fan L."/>
            <person name="Levin J.Z."/>
            <person name="Mitchell T.K."/>
            <person name="Okubara P.A."/>
            <person name="Farman M.L."/>
            <person name="Kohn L.M."/>
            <person name="Birren B."/>
            <person name="Ma L.-J."/>
            <person name="Dean R.A."/>
        </authorList>
    </citation>
    <scope>NUCLEOTIDE SEQUENCE</scope>
    <source>
        <strain evidence="9">R3-111a-1</strain>
    </source>
</reference>
<dbReference type="RefSeq" id="XP_009225585.1">
    <property type="nucleotide sequence ID" value="XM_009227321.1"/>
</dbReference>
<reference evidence="8" key="3">
    <citation type="submission" date="2010-09" db="EMBL/GenBank/DDBJ databases">
        <title>Annotation of Gaeumannomyces graminis var. tritici R3-111a-1.</title>
        <authorList>
            <consortium name="The Broad Institute Genome Sequencing Platform"/>
            <person name="Ma L.-J."/>
            <person name="Dead R."/>
            <person name="Young S.K."/>
            <person name="Zeng Q."/>
            <person name="Gargeya S."/>
            <person name="Fitzgerald M."/>
            <person name="Haas B."/>
            <person name="Abouelleil A."/>
            <person name="Alvarado L."/>
            <person name="Arachchi H.M."/>
            <person name="Berlin A."/>
            <person name="Brown A."/>
            <person name="Chapman S.B."/>
            <person name="Chen Z."/>
            <person name="Dunbar C."/>
            <person name="Freedman E."/>
            <person name="Gearin G."/>
            <person name="Gellesch M."/>
            <person name="Goldberg J."/>
            <person name="Griggs A."/>
            <person name="Gujja S."/>
            <person name="Heiman D."/>
            <person name="Howarth C."/>
            <person name="Larson L."/>
            <person name="Lui A."/>
            <person name="MacDonald P.J.P."/>
            <person name="Mehta T."/>
            <person name="Montmayeur A."/>
            <person name="Murphy C."/>
            <person name="Neiman D."/>
            <person name="Pearson M."/>
            <person name="Priest M."/>
            <person name="Roberts A."/>
            <person name="Saif S."/>
            <person name="Shea T."/>
            <person name="Shenoy N."/>
            <person name="Sisk P."/>
            <person name="Stolte C."/>
            <person name="Sykes S."/>
            <person name="Yandava C."/>
            <person name="Wortman J."/>
            <person name="Nusbaum C."/>
            <person name="Birren B."/>
        </authorList>
    </citation>
    <scope>NUCLEOTIDE SEQUENCE</scope>
    <source>
        <strain evidence="8">R3-111a-1</strain>
    </source>
</reference>
<comment type="subcellular location">
    <subcellularLocation>
        <location evidence="1">Nucleus</location>
    </subcellularLocation>
</comment>
<feature type="compositionally biased region" description="Low complexity" evidence="6">
    <location>
        <begin position="668"/>
        <end position="685"/>
    </location>
</feature>
<dbReference type="eggNOG" id="KOG1591">
    <property type="taxonomic scope" value="Eukaryota"/>
</dbReference>
<evidence type="ECO:0000256" key="1">
    <source>
        <dbReference type="ARBA" id="ARBA00004123"/>
    </source>
</evidence>
<dbReference type="InterPro" id="IPR036864">
    <property type="entry name" value="Zn2-C6_fun-type_DNA-bd_sf"/>
</dbReference>
<organism evidence="8">
    <name type="scientific">Gaeumannomyces tritici (strain R3-111a-1)</name>
    <name type="common">Wheat and barley take-all root rot fungus</name>
    <name type="synonym">Gaeumannomyces graminis var. tritici</name>
    <dbReference type="NCBI Taxonomy" id="644352"/>
    <lineage>
        <taxon>Eukaryota</taxon>
        <taxon>Fungi</taxon>
        <taxon>Dikarya</taxon>
        <taxon>Ascomycota</taxon>
        <taxon>Pezizomycotina</taxon>
        <taxon>Sordariomycetes</taxon>
        <taxon>Sordariomycetidae</taxon>
        <taxon>Magnaporthales</taxon>
        <taxon>Magnaporthaceae</taxon>
        <taxon>Gaeumannomyces</taxon>
    </lineage>
</organism>
<dbReference type="EnsemblFungi" id="EJT72611">
    <property type="protein sequence ID" value="EJT72611"/>
    <property type="gene ID" value="GGTG_09471"/>
</dbReference>
<dbReference type="Gene3D" id="4.10.240.10">
    <property type="entry name" value="Zn(2)-C6 fungal-type DNA-binding domain"/>
    <property type="match status" value="1"/>
</dbReference>
<dbReference type="SMART" id="SM00906">
    <property type="entry name" value="Fungal_trans"/>
    <property type="match status" value="1"/>
</dbReference>
<dbReference type="Proteomes" id="UP000006039">
    <property type="component" value="Unassembled WGS sequence"/>
</dbReference>
<keyword evidence="3" id="KW-0805">Transcription regulation</keyword>
<dbReference type="GO" id="GO:0008270">
    <property type="term" value="F:zinc ion binding"/>
    <property type="evidence" value="ECO:0007669"/>
    <property type="project" value="InterPro"/>
</dbReference>
<protein>
    <submittedName>
        <fullName evidence="8">Binuclear zinc transcription factor</fullName>
    </submittedName>
</protein>
<evidence type="ECO:0000256" key="4">
    <source>
        <dbReference type="ARBA" id="ARBA00023163"/>
    </source>
</evidence>
<dbReference type="STRING" id="644352.J3P7I0"/>
<feature type="domain" description="Zn(2)-C6 fungal-type" evidence="7">
    <location>
        <begin position="100"/>
        <end position="130"/>
    </location>
</feature>
<dbReference type="GO" id="GO:0000981">
    <property type="term" value="F:DNA-binding transcription factor activity, RNA polymerase II-specific"/>
    <property type="evidence" value="ECO:0007669"/>
    <property type="project" value="InterPro"/>
</dbReference>
<keyword evidence="4" id="KW-0804">Transcription</keyword>
<dbReference type="PROSITE" id="PS50048">
    <property type="entry name" value="ZN2_CY6_FUNGAL_2"/>
    <property type="match status" value="1"/>
</dbReference>
<reference evidence="8" key="2">
    <citation type="submission" date="2010-07" db="EMBL/GenBank/DDBJ databases">
        <authorList>
            <consortium name="The Broad Institute Genome Sequencing Platform"/>
            <consortium name="Broad Institute Genome Sequencing Center for Infectious Disease"/>
            <person name="Ma L.-J."/>
            <person name="Dead R."/>
            <person name="Young S."/>
            <person name="Zeng Q."/>
            <person name="Koehrsen M."/>
            <person name="Alvarado L."/>
            <person name="Berlin A."/>
            <person name="Chapman S.B."/>
            <person name="Chen Z."/>
            <person name="Freedman E."/>
            <person name="Gellesch M."/>
            <person name="Goldberg J."/>
            <person name="Griggs A."/>
            <person name="Gujja S."/>
            <person name="Heilman E.R."/>
            <person name="Heiman D."/>
            <person name="Hepburn T."/>
            <person name="Howarth C."/>
            <person name="Jen D."/>
            <person name="Larson L."/>
            <person name="Mehta T."/>
            <person name="Neiman D."/>
            <person name="Pearson M."/>
            <person name="Roberts A."/>
            <person name="Saif S."/>
            <person name="Shea T."/>
            <person name="Shenoy N."/>
            <person name="Sisk P."/>
            <person name="Stolte C."/>
            <person name="Sykes S."/>
            <person name="Walk T."/>
            <person name="White J."/>
            <person name="Yandava C."/>
            <person name="Haas B."/>
            <person name="Nusbaum C."/>
            <person name="Birren B."/>
        </authorList>
    </citation>
    <scope>NUCLEOTIDE SEQUENCE</scope>
    <source>
        <strain evidence="8">R3-111a-1</strain>
    </source>
</reference>
<dbReference type="PROSITE" id="PS00463">
    <property type="entry name" value="ZN2_CY6_FUNGAL_1"/>
    <property type="match status" value="1"/>
</dbReference>
<dbReference type="PANTHER" id="PTHR47338:SF10">
    <property type="entry name" value="TRANSCRIPTION FACTOR DOMAIN-CONTAINING PROTEIN-RELATED"/>
    <property type="match status" value="1"/>
</dbReference>
<gene>
    <name evidence="9" type="primary">20349929</name>
    <name evidence="8" type="ORF">GGTG_09471</name>
</gene>
<dbReference type="HOGENOM" id="CLU_011017_1_0_1"/>
<dbReference type="CDD" id="cd00067">
    <property type="entry name" value="GAL4"/>
    <property type="match status" value="1"/>
</dbReference>
<dbReference type="AlphaFoldDB" id="J3P7I0"/>
<evidence type="ECO:0000256" key="6">
    <source>
        <dbReference type="SAM" id="MobiDB-lite"/>
    </source>
</evidence>
<dbReference type="SUPFAM" id="SSF57701">
    <property type="entry name" value="Zn2/Cys6 DNA-binding domain"/>
    <property type="match status" value="1"/>
</dbReference>
<keyword evidence="10" id="KW-1185">Reference proteome</keyword>
<feature type="compositionally biased region" description="Low complexity" evidence="6">
    <location>
        <begin position="615"/>
        <end position="637"/>
    </location>
</feature>
<name>J3P7I0_GAET3</name>
<keyword evidence="2" id="KW-0479">Metal-binding</keyword>
<feature type="region of interest" description="Disordered" evidence="6">
    <location>
        <begin position="69"/>
        <end position="88"/>
    </location>
</feature>
<evidence type="ECO:0000256" key="3">
    <source>
        <dbReference type="ARBA" id="ARBA00023015"/>
    </source>
</evidence>
<dbReference type="Pfam" id="PF00172">
    <property type="entry name" value="Zn_clus"/>
    <property type="match status" value="1"/>
</dbReference>
<evidence type="ECO:0000256" key="2">
    <source>
        <dbReference type="ARBA" id="ARBA00022723"/>
    </source>
</evidence>
<reference evidence="10" key="1">
    <citation type="submission" date="2010-07" db="EMBL/GenBank/DDBJ databases">
        <title>The genome sequence of Gaeumannomyces graminis var. tritici strain R3-111a-1.</title>
        <authorList>
            <consortium name="The Broad Institute Genome Sequencing Platform"/>
            <person name="Ma L.-J."/>
            <person name="Dead R."/>
            <person name="Young S."/>
            <person name="Zeng Q."/>
            <person name="Koehrsen M."/>
            <person name="Alvarado L."/>
            <person name="Berlin A."/>
            <person name="Chapman S.B."/>
            <person name="Chen Z."/>
            <person name="Freedman E."/>
            <person name="Gellesch M."/>
            <person name="Goldberg J."/>
            <person name="Griggs A."/>
            <person name="Gujja S."/>
            <person name="Heilman E.R."/>
            <person name="Heiman D."/>
            <person name="Hepburn T."/>
            <person name="Howarth C."/>
            <person name="Jen D."/>
            <person name="Larson L."/>
            <person name="Mehta T."/>
            <person name="Neiman D."/>
            <person name="Pearson M."/>
            <person name="Roberts A."/>
            <person name="Saif S."/>
            <person name="Shea T."/>
            <person name="Shenoy N."/>
            <person name="Sisk P."/>
            <person name="Stolte C."/>
            <person name="Sykes S."/>
            <person name="Walk T."/>
            <person name="White J."/>
            <person name="Yandava C."/>
            <person name="Haas B."/>
            <person name="Nusbaum C."/>
            <person name="Birren B."/>
        </authorList>
    </citation>
    <scope>NUCLEOTIDE SEQUENCE [LARGE SCALE GENOMIC DNA]</scope>
    <source>
        <strain evidence="10">R3-111a-1</strain>
    </source>
</reference>